<protein>
    <submittedName>
        <fullName evidence="1">Uncharacterized protein</fullName>
    </submittedName>
</protein>
<dbReference type="AlphaFoldDB" id="A0A2S7KNY8"/>
<sequence length="149" mass="18057">MIDSEDYKNYVDKTFQFLRTEFSMELGKQNFNGNVFYDIEYKDKDKIISMSLETIENYFQVIIFKLVKGKMPDYDDKAKTLHLSNLSNKIFKTLTKQDFKENKIYFQSIEAKNKTERMILKSAMDLRLCLRNYSFKDETEKKLPWKFWK</sequence>
<gene>
    <name evidence="1" type="ORF">BST85_05095</name>
</gene>
<accession>A0A2S7KNY8</accession>
<organism evidence="1 2">
    <name type="scientific">Aureitalea marina</name>
    <dbReference type="NCBI Taxonomy" id="930804"/>
    <lineage>
        <taxon>Bacteria</taxon>
        <taxon>Pseudomonadati</taxon>
        <taxon>Bacteroidota</taxon>
        <taxon>Flavobacteriia</taxon>
        <taxon>Flavobacteriales</taxon>
        <taxon>Flavobacteriaceae</taxon>
        <taxon>Aureitalea</taxon>
    </lineage>
</organism>
<comment type="caution">
    <text evidence="1">The sequence shown here is derived from an EMBL/GenBank/DDBJ whole genome shotgun (WGS) entry which is preliminary data.</text>
</comment>
<reference evidence="1 2" key="1">
    <citation type="submission" date="2016-11" db="EMBL/GenBank/DDBJ databases">
        <title>Trade-off between light-utilization and light-protection in marine flavobacteria.</title>
        <authorList>
            <person name="Kumagai Y."/>
        </authorList>
    </citation>
    <scope>NUCLEOTIDE SEQUENCE [LARGE SCALE GENOMIC DNA]</scope>
    <source>
        <strain evidence="1 2">NBRC 107741</strain>
    </source>
</reference>
<keyword evidence="2" id="KW-1185">Reference proteome</keyword>
<dbReference type="Proteomes" id="UP000239800">
    <property type="component" value="Unassembled WGS sequence"/>
</dbReference>
<evidence type="ECO:0000313" key="1">
    <source>
        <dbReference type="EMBL" id="PQB04344.1"/>
    </source>
</evidence>
<name>A0A2S7KNY8_9FLAO</name>
<proteinExistence type="predicted"/>
<evidence type="ECO:0000313" key="2">
    <source>
        <dbReference type="Proteomes" id="UP000239800"/>
    </source>
</evidence>
<dbReference type="EMBL" id="MQUB01000001">
    <property type="protein sequence ID" value="PQB04344.1"/>
    <property type="molecule type" value="Genomic_DNA"/>
</dbReference>